<gene>
    <name evidence="3" type="ORF">LWI29_033273</name>
</gene>
<dbReference type="AlphaFoldDB" id="A0AA39VTJ6"/>
<dbReference type="Proteomes" id="UP001168877">
    <property type="component" value="Unassembled WGS sequence"/>
</dbReference>
<keyword evidence="4" id="KW-1185">Reference proteome</keyword>
<sequence length="482" mass="55905">MDRSWIWSHNRLSKEYRDGIQSFIDVARNHLDHYNKTLCPCKDCLNTRSHNIPTIKAHLREYGFSRSYGTWIFHGEKIDQTNENLNEETDDLGDNEGENDDGDDYIGMLNDALGPMDRNVDMGLGESINDSNNDLPDGDGDKFDDLFAAATQELYAGCTKFSILSFIVKLMHIKKARPFGANQLVNLPQNELRRAHCEHKKELESKSPTNISERQEQQFPEWLKKRMITLHHKGLVETTDELYSLSCGPDLRVNSYNSCIVNGVRFHTKARDERHTTQNSGVVVPGEHDDNAVDFYGVVIAVLQLNYILGYKVLLFKCQWFDTDVKKRRIHKDYHLTSINVSREWYKSDPFVLAVQAQQVFFVDDYKFGTNWKVVQYIQHRHLWDILKMNDTENSQDANDVYQENESSDIQLMVQEDDLEIGQFHRVDVSAEEVSANVILDIEKQTINDDIFEFEDEDETIMDYCSDNEESLLNNDDIDDDE</sequence>
<evidence type="ECO:0000313" key="3">
    <source>
        <dbReference type="EMBL" id="KAK0598284.1"/>
    </source>
</evidence>
<feature type="domain" description="Transposase-associated" evidence="2">
    <location>
        <begin position="3"/>
        <end position="76"/>
    </location>
</feature>
<name>A0AA39VTJ6_ACESA</name>
<feature type="domain" description="DUF4216" evidence="1">
    <location>
        <begin position="304"/>
        <end position="375"/>
    </location>
</feature>
<dbReference type="Pfam" id="PF13963">
    <property type="entry name" value="Transpos_assoc"/>
    <property type="match status" value="1"/>
</dbReference>
<reference evidence="3" key="1">
    <citation type="journal article" date="2022" name="Plant J.">
        <title>Strategies of tolerance reflected in two North American maple genomes.</title>
        <authorList>
            <person name="McEvoy S.L."/>
            <person name="Sezen U.U."/>
            <person name="Trouern-Trend A."/>
            <person name="McMahon S.M."/>
            <person name="Schaberg P.G."/>
            <person name="Yang J."/>
            <person name="Wegrzyn J.L."/>
            <person name="Swenson N.G."/>
        </authorList>
    </citation>
    <scope>NUCLEOTIDE SEQUENCE</scope>
    <source>
        <strain evidence="3">NS2018</strain>
    </source>
</reference>
<evidence type="ECO:0000313" key="4">
    <source>
        <dbReference type="Proteomes" id="UP001168877"/>
    </source>
</evidence>
<organism evidence="3 4">
    <name type="scientific">Acer saccharum</name>
    <name type="common">Sugar maple</name>
    <dbReference type="NCBI Taxonomy" id="4024"/>
    <lineage>
        <taxon>Eukaryota</taxon>
        <taxon>Viridiplantae</taxon>
        <taxon>Streptophyta</taxon>
        <taxon>Embryophyta</taxon>
        <taxon>Tracheophyta</taxon>
        <taxon>Spermatophyta</taxon>
        <taxon>Magnoliopsida</taxon>
        <taxon>eudicotyledons</taxon>
        <taxon>Gunneridae</taxon>
        <taxon>Pentapetalae</taxon>
        <taxon>rosids</taxon>
        <taxon>malvids</taxon>
        <taxon>Sapindales</taxon>
        <taxon>Sapindaceae</taxon>
        <taxon>Hippocastanoideae</taxon>
        <taxon>Acereae</taxon>
        <taxon>Acer</taxon>
    </lineage>
</organism>
<accession>A0AA39VTJ6</accession>
<protein>
    <recommendedName>
        <fullName evidence="5">Transposase-associated domain-containing protein</fullName>
    </recommendedName>
</protein>
<evidence type="ECO:0000259" key="1">
    <source>
        <dbReference type="Pfam" id="PF13952"/>
    </source>
</evidence>
<dbReference type="Pfam" id="PF13952">
    <property type="entry name" value="DUF4216"/>
    <property type="match status" value="1"/>
</dbReference>
<dbReference type="InterPro" id="IPR029480">
    <property type="entry name" value="Transpos_assoc"/>
</dbReference>
<reference evidence="3" key="2">
    <citation type="submission" date="2023-06" db="EMBL/GenBank/DDBJ databases">
        <authorList>
            <person name="Swenson N.G."/>
            <person name="Wegrzyn J.L."/>
            <person name="Mcevoy S.L."/>
        </authorList>
    </citation>
    <scope>NUCLEOTIDE SEQUENCE</scope>
    <source>
        <strain evidence="3">NS2018</strain>
        <tissue evidence="3">Leaf</tissue>
    </source>
</reference>
<dbReference type="EMBL" id="JAUESC010000004">
    <property type="protein sequence ID" value="KAK0598284.1"/>
    <property type="molecule type" value="Genomic_DNA"/>
</dbReference>
<proteinExistence type="predicted"/>
<dbReference type="PANTHER" id="PTHR48258:SF10">
    <property type="entry name" value="DUF4218 DOMAIN-CONTAINING PROTEIN"/>
    <property type="match status" value="1"/>
</dbReference>
<dbReference type="InterPro" id="IPR025312">
    <property type="entry name" value="DUF4216"/>
</dbReference>
<evidence type="ECO:0008006" key="5">
    <source>
        <dbReference type="Google" id="ProtNLM"/>
    </source>
</evidence>
<dbReference type="PANTHER" id="PTHR48258">
    <property type="entry name" value="DUF4218 DOMAIN-CONTAINING PROTEIN-RELATED"/>
    <property type="match status" value="1"/>
</dbReference>
<comment type="caution">
    <text evidence="3">The sequence shown here is derived from an EMBL/GenBank/DDBJ whole genome shotgun (WGS) entry which is preliminary data.</text>
</comment>
<evidence type="ECO:0000259" key="2">
    <source>
        <dbReference type="Pfam" id="PF13963"/>
    </source>
</evidence>